<dbReference type="Pfam" id="PF05424">
    <property type="entry name" value="Duffy_binding"/>
    <property type="match status" value="1"/>
</dbReference>
<proteinExistence type="predicted"/>
<sequence length="104" mass="12651">DIIRGKDLYRRDKGIKTKLEEKLGKIFQRIKSKHQELEKLHDLQIREYWWEHNRKQVWKAITCNAKTYTYSQPTCSMDPNSQEMCRCPNTEVPTNFDYVPQYLR</sequence>
<accession>A0A0N9BHX0</accession>
<dbReference type="SUPFAM" id="SSF140924">
    <property type="entry name" value="Duffy binding domain-like"/>
    <property type="match status" value="1"/>
</dbReference>
<dbReference type="GO" id="GO:0046789">
    <property type="term" value="F:host cell surface receptor binding"/>
    <property type="evidence" value="ECO:0007669"/>
    <property type="project" value="InterPro"/>
</dbReference>
<reference evidence="2" key="1">
    <citation type="journal article" date="2015" name="Nat. Commun.">
        <title>Ape parasite origins of human malaria virulence genes.</title>
        <authorList>
            <person name="Larremore D.B."/>
            <person name="Sundararaman S.A."/>
            <person name="Liu W."/>
            <person name="Proto W.R."/>
            <person name="Clauset A."/>
            <person name="Loy D.E."/>
            <person name="Speede S."/>
            <person name="Plenderleith L.J."/>
            <person name="Sharp P.M."/>
            <person name="Hahn B.H."/>
            <person name="Rayner J.C."/>
            <person name="Buckee C.O."/>
        </authorList>
    </citation>
    <scope>NUCLEOTIDE SEQUENCE</scope>
    <source>
        <strain evidence="2">SYptt20_14</strain>
    </source>
</reference>
<dbReference type="GO" id="GO:0016020">
    <property type="term" value="C:membrane"/>
    <property type="evidence" value="ECO:0007669"/>
    <property type="project" value="InterPro"/>
</dbReference>
<organism evidence="2">
    <name type="scientific">Plasmodium sp. chimpanzee clade C3</name>
    <dbReference type="NCBI Taxonomy" id="880533"/>
    <lineage>
        <taxon>Eukaryota</taxon>
        <taxon>Sar</taxon>
        <taxon>Alveolata</taxon>
        <taxon>Apicomplexa</taxon>
        <taxon>Aconoidasida</taxon>
        <taxon>Haemosporida</taxon>
        <taxon>Plasmodiidae</taxon>
        <taxon>Plasmodium</taxon>
        <taxon>Plasmodium (Laverania)</taxon>
    </lineage>
</organism>
<dbReference type="InterPro" id="IPR008602">
    <property type="entry name" value="Duffy-antigen-binding"/>
</dbReference>
<feature type="domain" description="Duffy-antigen binding" evidence="1">
    <location>
        <begin position="1"/>
        <end position="104"/>
    </location>
</feature>
<evidence type="ECO:0000259" key="1">
    <source>
        <dbReference type="Pfam" id="PF05424"/>
    </source>
</evidence>
<name>A0A0N9BHX0_9APIC</name>
<dbReference type="AlphaFoldDB" id="A0A0N9BHX0"/>
<dbReference type="Gene3D" id="1.20.1310.20">
    <property type="entry name" value="Duffy-antigen binding domain"/>
    <property type="match status" value="1"/>
</dbReference>
<gene>
    <name evidence="2" type="primary">var</name>
</gene>
<protein>
    <submittedName>
        <fullName evidence="2">Erythrocyte membrane protein 1</fullName>
    </submittedName>
</protein>
<dbReference type="InterPro" id="IPR042202">
    <property type="entry name" value="Duffy-ag-bd_sf"/>
</dbReference>
<feature type="non-terminal residue" evidence="2">
    <location>
        <position position="1"/>
    </location>
</feature>
<feature type="non-terminal residue" evidence="2">
    <location>
        <position position="104"/>
    </location>
</feature>
<dbReference type="EMBL" id="KP167405">
    <property type="protein sequence ID" value="ALD49411.1"/>
    <property type="molecule type" value="Genomic_DNA"/>
</dbReference>
<evidence type="ECO:0000313" key="2">
    <source>
        <dbReference type="EMBL" id="ALD49411.1"/>
    </source>
</evidence>